<dbReference type="Pfam" id="PF01569">
    <property type="entry name" value="PAP2"/>
    <property type="match status" value="1"/>
</dbReference>
<evidence type="ECO:0000313" key="3">
    <source>
        <dbReference type="EMBL" id="ABI93424.1"/>
    </source>
</evidence>
<dbReference type="KEGG" id="rde:RD1_B0015"/>
<keyword evidence="1" id="KW-0472">Membrane</keyword>
<feature type="transmembrane region" description="Helical" evidence="1">
    <location>
        <begin position="132"/>
        <end position="152"/>
    </location>
</feature>
<keyword evidence="3" id="KW-0614">Plasmid</keyword>
<dbReference type="HOGENOM" id="CLU_102474_0_0_5"/>
<dbReference type="SUPFAM" id="SSF48317">
    <property type="entry name" value="Acid phosphatase/Vanadium-dependent haloperoxidase"/>
    <property type="match status" value="1"/>
</dbReference>
<gene>
    <name evidence="3" type="ordered locus">RD1_B0015</name>
</gene>
<keyword evidence="1" id="KW-0812">Transmembrane</keyword>
<feature type="transmembrane region" description="Helical" evidence="1">
    <location>
        <begin position="59"/>
        <end position="80"/>
    </location>
</feature>
<feature type="domain" description="Phosphatidic acid phosphatase type 2/haloperoxidase" evidence="2">
    <location>
        <begin position="57"/>
        <end position="175"/>
    </location>
</feature>
<dbReference type="EMBL" id="CP000465">
    <property type="protein sequence ID" value="ABI93424.1"/>
    <property type="molecule type" value="Genomic_DNA"/>
</dbReference>
<dbReference type="OrthoDB" id="9801622at2"/>
<evidence type="ECO:0000259" key="2">
    <source>
        <dbReference type="SMART" id="SM00014"/>
    </source>
</evidence>
<name>Q07GH5_ROSDO</name>
<dbReference type="InterPro" id="IPR036938">
    <property type="entry name" value="PAP2/HPO_sf"/>
</dbReference>
<sequence>MDETVLNWLNVYAAQSETFDRLVSFAANNALPKGVPVAMLFLFLWFLPRADQAYARVRLIALVAISFVAIAVGKAAALSFPYRPRPLHNEALDLELPISIGPQTLDGWSSFPSDHAVLYGALATGFWMVNRWAGLAAVLHALLVIAFSRVYLTLHYPTDILGGAAIGLVVCLVLMRPMAALVQRVGVIDMAERWPQYFHPLFFVMLFQIATMFTSARQLAKLIIETVI</sequence>
<dbReference type="PANTHER" id="PTHR14969:SF13">
    <property type="entry name" value="AT30094P"/>
    <property type="match status" value="1"/>
</dbReference>
<evidence type="ECO:0000256" key="1">
    <source>
        <dbReference type="SAM" id="Phobius"/>
    </source>
</evidence>
<dbReference type="InterPro" id="IPR000326">
    <property type="entry name" value="PAP2/HPO"/>
</dbReference>
<dbReference type="SMART" id="SM00014">
    <property type="entry name" value="acidPPc"/>
    <property type="match status" value="1"/>
</dbReference>
<organism evidence="3 4">
    <name type="scientific">Roseobacter denitrificans (strain ATCC 33942 / OCh 114)</name>
    <name type="common">Erythrobacter sp. (strain OCh 114)</name>
    <name type="synonym">Roseobacter denitrificans</name>
    <dbReference type="NCBI Taxonomy" id="375451"/>
    <lineage>
        <taxon>Bacteria</taxon>
        <taxon>Pseudomonadati</taxon>
        <taxon>Pseudomonadota</taxon>
        <taxon>Alphaproteobacteria</taxon>
        <taxon>Rhodobacterales</taxon>
        <taxon>Roseobacteraceae</taxon>
        <taxon>Roseobacter</taxon>
    </lineage>
</organism>
<feature type="transmembrane region" description="Helical" evidence="1">
    <location>
        <begin position="30"/>
        <end position="47"/>
    </location>
</feature>
<dbReference type="AlphaFoldDB" id="Q07GH5"/>
<evidence type="ECO:0000313" key="4">
    <source>
        <dbReference type="Proteomes" id="UP000007029"/>
    </source>
</evidence>
<dbReference type="Gene3D" id="1.20.144.10">
    <property type="entry name" value="Phosphatidic acid phosphatase type 2/haloperoxidase"/>
    <property type="match status" value="1"/>
</dbReference>
<dbReference type="PANTHER" id="PTHR14969">
    <property type="entry name" value="SPHINGOSINE-1-PHOSPHATE PHOSPHOHYDROLASE"/>
    <property type="match status" value="1"/>
</dbReference>
<proteinExistence type="predicted"/>
<dbReference type="RefSeq" id="WP_011655480.1">
    <property type="nucleotide sequence ID" value="NC_008387.1"/>
</dbReference>
<keyword evidence="4" id="KW-1185">Reference proteome</keyword>
<dbReference type="eggNOG" id="COG0671">
    <property type="taxonomic scope" value="Bacteria"/>
</dbReference>
<feature type="transmembrane region" description="Helical" evidence="1">
    <location>
        <begin position="159"/>
        <end position="177"/>
    </location>
</feature>
<geneLocation type="plasmid" evidence="3 4">
    <name>pTB2</name>
</geneLocation>
<reference evidence="3 4" key="1">
    <citation type="journal article" date="2007" name="J. Bacteriol.">
        <title>The complete genome sequence of Roseobacter denitrificans reveals a mixotrophic rather than photosynthetic metabolism.</title>
        <authorList>
            <person name="Swingley W.D."/>
            <person name="Sadekar S."/>
            <person name="Mastrian S.D."/>
            <person name="Matthies H.J."/>
            <person name="Hao J."/>
            <person name="Ramos H."/>
            <person name="Acharya C.R."/>
            <person name="Conrad A.L."/>
            <person name="Taylor H.L."/>
            <person name="Dejesa L.C."/>
            <person name="Shah M.K."/>
            <person name="O'huallachain M.E."/>
            <person name="Lince M.T."/>
            <person name="Blankenship R.E."/>
            <person name="Beatty J.T."/>
            <person name="Touchman J.W."/>
        </authorList>
    </citation>
    <scope>NUCLEOTIDE SEQUENCE [LARGE SCALE GENOMIC DNA]</scope>
    <source>
        <strain evidence="4">ATCC 33942 / OCh 114</strain>
        <plasmid evidence="3 4">pTB2</plasmid>
    </source>
</reference>
<keyword evidence="1" id="KW-1133">Transmembrane helix</keyword>
<accession>Q07GH5</accession>
<feature type="transmembrane region" description="Helical" evidence="1">
    <location>
        <begin position="197"/>
        <end position="216"/>
    </location>
</feature>
<protein>
    <submittedName>
        <fullName evidence="3">PAP2 superfamily protein, putative</fullName>
    </submittedName>
</protein>
<dbReference type="Proteomes" id="UP000007029">
    <property type="component" value="Plasmid pTB2"/>
</dbReference>